<evidence type="ECO:0000256" key="1">
    <source>
        <dbReference type="SAM" id="MobiDB-lite"/>
    </source>
</evidence>
<accession>A0AAQ4D7K9</accession>
<evidence type="ECO:0000313" key="3">
    <source>
        <dbReference type="Proteomes" id="UP001321473"/>
    </source>
</evidence>
<comment type="caution">
    <text evidence="2">The sequence shown here is derived from an EMBL/GenBank/DDBJ whole genome shotgun (WGS) entry which is preliminary data.</text>
</comment>
<feature type="compositionally biased region" description="Basic and acidic residues" evidence="1">
    <location>
        <begin position="108"/>
        <end position="120"/>
    </location>
</feature>
<keyword evidence="3" id="KW-1185">Reference proteome</keyword>
<protein>
    <submittedName>
        <fullName evidence="2">Uncharacterized protein</fullName>
    </submittedName>
</protein>
<dbReference type="AlphaFoldDB" id="A0AAQ4D7K9"/>
<reference evidence="2 3" key="1">
    <citation type="journal article" date="2023" name="Arcadia Sci">
        <title>De novo assembly of a long-read Amblyomma americanum tick genome.</title>
        <authorList>
            <person name="Chou S."/>
            <person name="Poskanzer K.E."/>
            <person name="Rollins M."/>
            <person name="Thuy-Boun P.S."/>
        </authorList>
    </citation>
    <scope>NUCLEOTIDE SEQUENCE [LARGE SCALE GENOMIC DNA]</scope>
    <source>
        <strain evidence="2">F_SG_1</strain>
        <tissue evidence="2">Salivary glands</tissue>
    </source>
</reference>
<proteinExistence type="predicted"/>
<dbReference type="EMBL" id="JARKHS020034125">
    <property type="protein sequence ID" value="KAK8758449.1"/>
    <property type="molecule type" value="Genomic_DNA"/>
</dbReference>
<organism evidence="2 3">
    <name type="scientific">Amblyomma americanum</name>
    <name type="common">Lone star tick</name>
    <dbReference type="NCBI Taxonomy" id="6943"/>
    <lineage>
        <taxon>Eukaryota</taxon>
        <taxon>Metazoa</taxon>
        <taxon>Ecdysozoa</taxon>
        <taxon>Arthropoda</taxon>
        <taxon>Chelicerata</taxon>
        <taxon>Arachnida</taxon>
        <taxon>Acari</taxon>
        <taxon>Parasitiformes</taxon>
        <taxon>Ixodida</taxon>
        <taxon>Ixodoidea</taxon>
        <taxon>Ixodidae</taxon>
        <taxon>Amblyomminae</taxon>
        <taxon>Amblyomma</taxon>
    </lineage>
</organism>
<sequence>MLEPPLYTDGLSPVGRCFDQNGTYMCWWDSSTIRNYSDTVESCYNSLFKPVNKNTSQQTRGFVDLNSKRGLRAALYMAPAAQPPTQANCRLKVVDMAMGKRLGANRGGNERRETGGKPLHDYALTQ</sequence>
<dbReference type="Proteomes" id="UP001321473">
    <property type="component" value="Unassembled WGS sequence"/>
</dbReference>
<name>A0AAQ4D7K9_AMBAM</name>
<gene>
    <name evidence="2" type="ORF">V5799_003918</name>
</gene>
<evidence type="ECO:0000313" key="2">
    <source>
        <dbReference type="EMBL" id="KAK8758449.1"/>
    </source>
</evidence>
<feature type="region of interest" description="Disordered" evidence="1">
    <location>
        <begin position="101"/>
        <end position="126"/>
    </location>
</feature>